<dbReference type="InterPro" id="IPR050327">
    <property type="entry name" value="Proton-linked_MCT"/>
</dbReference>
<comment type="caution">
    <text evidence="6">The sequence shown here is derived from an EMBL/GenBank/DDBJ whole genome shotgun (WGS) entry which is preliminary data.</text>
</comment>
<evidence type="ECO:0000256" key="2">
    <source>
        <dbReference type="ARBA" id="ARBA00022989"/>
    </source>
</evidence>
<dbReference type="SUPFAM" id="SSF103473">
    <property type="entry name" value="MFS general substrate transporter"/>
    <property type="match status" value="1"/>
</dbReference>
<feature type="transmembrane region" description="Helical" evidence="4">
    <location>
        <begin position="52"/>
        <end position="72"/>
    </location>
</feature>
<feature type="transmembrane region" description="Helical" evidence="4">
    <location>
        <begin position="284"/>
        <end position="303"/>
    </location>
</feature>
<organism evidence="6 7">
    <name type="scientific">Rhodopseudomonas palustris</name>
    <dbReference type="NCBI Taxonomy" id="1076"/>
    <lineage>
        <taxon>Bacteria</taxon>
        <taxon>Pseudomonadati</taxon>
        <taxon>Pseudomonadota</taxon>
        <taxon>Alphaproteobacteria</taxon>
        <taxon>Hyphomicrobiales</taxon>
        <taxon>Nitrobacteraceae</taxon>
        <taxon>Rhodopseudomonas</taxon>
    </lineage>
</organism>
<gene>
    <name evidence="6" type="ORF">HZA66_23570</name>
</gene>
<reference evidence="6" key="1">
    <citation type="submission" date="2020-07" db="EMBL/GenBank/DDBJ databases">
        <title>Huge and variable diversity of episymbiotic CPR bacteria and DPANN archaea in groundwater ecosystems.</title>
        <authorList>
            <person name="He C.Y."/>
            <person name="Keren R."/>
            <person name="Whittaker M."/>
            <person name="Farag I.F."/>
            <person name="Doudna J."/>
            <person name="Cate J.H.D."/>
            <person name="Banfield J.F."/>
        </authorList>
    </citation>
    <scope>NUCLEOTIDE SEQUENCE</scope>
    <source>
        <strain evidence="6">NC_groundwater_1818_Pr3_B-0.1um_66_35</strain>
    </source>
</reference>
<proteinExistence type="predicted"/>
<dbReference type="InterPro" id="IPR011701">
    <property type="entry name" value="MFS"/>
</dbReference>
<keyword evidence="1 4" id="KW-0812">Transmembrane</keyword>
<dbReference type="InterPro" id="IPR020846">
    <property type="entry name" value="MFS_dom"/>
</dbReference>
<feature type="domain" description="Major facilitator superfamily (MFS) profile" evidence="5">
    <location>
        <begin position="11"/>
        <end position="402"/>
    </location>
</feature>
<evidence type="ECO:0000256" key="3">
    <source>
        <dbReference type="ARBA" id="ARBA00023136"/>
    </source>
</evidence>
<evidence type="ECO:0000256" key="1">
    <source>
        <dbReference type="ARBA" id="ARBA00022692"/>
    </source>
</evidence>
<keyword evidence="2 4" id="KW-1133">Transmembrane helix</keyword>
<feature type="transmembrane region" description="Helical" evidence="4">
    <location>
        <begin position="210"/>
        <end position="236"/>
    </location>
</feature>
<feature type="transmembrane region" description="Helical" evidence="4">
    <location>
        <begin position="104"/>
        <end position="127"/>
    </location>
</feature>
<dbReference type="PANTHER" id="PTHR11360">
    <property type="entry name" value="MONOCARBOXYLATE TRANSPORTER"/>
    <property type="match status" value="1"/>
</dbReference>
<feature type="transmembrane region" description="Helical" evidence="4">
    <location>
        <begin position="12"/>
        <end position="32"/>
    </location>
</feature>
<accession>A0A933S124</accession>
<evidence type="ECO:0000313" key="7">
    <source>
        <dbReference type="Proteomes" id="UP000782519"/>
    </source>
</evidence>
<dbReference type="Pfam" id="PF07690">
    <property type="entry name" value="MFS_1"/>
    <property type="match status" value="1"/>
</dbReference>
<feature type="transmembrane region" description="Helical" evidence="4">
    <location>
        <begin position="256"/>
        <end position="277"/>
    </location>
</feature>
<dbReference type="AlphaFoldDB" id="A0A933S124"/>
<keyword evidence="3 4" id="KW-0472">Membrane</keyword>
<feature type="transmembrane region" description="Helical" evidence="4">
    <location>
        <begin position="166"/>
        <end position="189"/>
    </location>
</feature>
<evidence type="ECO:0000313" key="6">
    <source>
        <dbReference type="EMBL" id="MBI5132431.1"/>
    </source>
</evidence>
<dbReference type="GO" id="GO:0022857">
    <property type="term" value="F:transmembrane transporter activity"/>
    <property type="evidence" value="ECO:0007669"/>
    <property type="project" value="InterPro"/>
</dbReference>
<feature type="transmembrane region" description="Helical" evidence="4">
    <location>
        <begin position="139"/>
        <end position="160"/>
    </location>
</feature>
<feature type="transmembrane region" description="Helical" evidence="4">
    <location>
        <begin position="309"/>
        <end position="328"/>
    </location>
</feature>
<dbReference type="EMBL" id="JACRJB010000067">
    <property type="protein sequence ID" value="MBI5132431.1"/>
    <property type="molecule type" value="Genomic_DNA"/>
</dbReference>
<protein>
    <submittedName>
        <fullName evidence="6">MFS transporter</fullName>
    </submittedName>
</protein>
<evidence type="ECO:0000259" key="5">
    <source>
        <dbReference type="PROSITE" id="PS50850"/>
    </source>
</evidence>
<sequence>MKAAQLSSFQRWSILIGASVLLSLAMGMRQSFGLFQPSVIRDVGITSADFSLATALQNIIWGVTQPMVGLIADRWGSRWVMLGGVLVYAAGLVLMMTADSALTFTLGCGVCVGIALSCTASSMTMAATSRTVSPAKRSVAMGAVSAAGSLGLVIASPLAQTLITTAGWQMALIGFLGLAAVMLPSALFAGRADKIEIDRADDSSQSAGEVVQAALGHSGFMVMAIAFFVCGLQLVFITTHLPNYLAICGLDPSLGASALATIGLFNVLGSYVFGWLGGRYPKQYLLGGIYIVRSLTIAAYFYFPASATTTLVFAAVMGALWLGVIPLVNGLVAQLFGLRYMATLTGIAFLSHQVGSFIGAWGGGMIYDHLGSYDRAWQAAVLIGLIAGTAQMLMNVRPPRRQELAVPVTA</sequence>
<dbReference type="Gene3D" id="1.20.1250.20">
    <property type="entry name" value="MFS general substrate transporter like domains"/>
    <property type="match status" value="2"/>
</dbReference>
<dbReference type="InterPro" id="IPR036259">
    <property type="entry name" value="MFS_trans_sf"/>
</dbReference>
<dbReference type="PANTHER" id="PTHR11360:SF284">
    <property type="entry name" value="EG:103B4.3 PROTEIN-RELATED"/>
    <property type="match status" value="1"/>
</dbReference>
<feature type="transmembrane region" description="Helical" evidence="4">
    <location>
        <begin position="340"/>
        <end position="364"/>
    </location>
</feature>
<feature type="transmembrane region" description="Helical" evidence="4">
    <location>
        <begin position="79"/>
        <end position="98"/>
    </location>
</feature>
<dbReference type="CDD" id="cd17355">
    <property type="entry name" value="MFS_YcxA_like"/>
    <property type="match status" value="1"/>
</dbReference>
<name>A0A933S124_RHOPL</name>
<dbReference type="PROSITE" id="PS50850">
    <property type="entry name" value="MFS"/>
    <property type="match status" value="1"/>
</dbReference>
<dbReference type="Proteomes" id="UP000782519">
    <property type="component" value="Unassembled WGS sequence"/>
</dbReference>
<feature type="transmembrane region" description="Helical" evidence="4">
    <location>
        <begin position="376"/>
        <end position="394"/>
    </location>
</feature>
<evidence type="ECO:0000256" key="4">
    <source>
        <dbReference type="SAM" id="Phobius"/>
    </source>
</evidence>